<keyword evidence="1 4" id="KW-0812">Transmembrane</keyword>
<evidence type="ECO:0000256" key="3">
    <source>
        <dbReference type="ARBA" id="ARBA00023136"/>
    </source>
</evidence>
<feature type="domain" description="Major facilitator superfamily (MFS) profile" evidence="5">
    <location>
        <begin position="39"/>
        <end position="417"/>
    </location>
</feature>
<dbReference type="PROSITE" id="PS50850">
    <property type="entry name" value="MFS"/>
    <property type="match status" value="1"/>
</dbReference>
<feature type="transmembrane region" description="Helical" evidence="4">
    <location>
        <begin position="125"/>
        <end position="150"/>
    </location>
</feature>
<dbReference type="OrthoDB" id="148947at2"/>
<reference evidence="6 7" key="1">
    <citation type="submission" date="2018-01" db="EMBL/GenBank/DDBJ databases">
        <title>Halomonas endophytica sp. nov., isolated from storage liquid in the stems of Populus euphratica.</title>
        <authorList>
            <person name="Chen C."/>
        </authorList>
    </citation>
    <scope>NUCLEOTIDE SEQUENCE [LARGE SCALE GENOMIC DNA]</scope>
    <source>
        <strain evidence="6 7">DSM 26881</strain>
    </source>
</reference>
<feature type="transmembrane region" description="Helical" evidence="4">
    <location>
        <begin position="240"/>
        <end position="261"/>
    </location>
</feature>
<dbReference type="InterPro" id="IPR036259">
    <property type="entry name" value="MFS_trans_sf"/>
</dbReference>
<feature type="transmembrane region" description="Helical" evidence="4">
    <location>
        <begin position="390"/>
        <end position="408"/>
    </location>
</feature>
<keyword evidence="2 4" id="KW-1133">Transmembrane helix</keyword>
<feature type="transmembrane region" description="Helical" evidence="4">
    <location>
        <begin position="197"/>
        <end position="219"/>
    </location>
</feature>
<dbReference type="Proteomes" id="UP000235346">
    <property type="component" value="Unassembled WGS sequence"/>
</dbReference>
<feature type="transmembrane region" description="Helical" evidence="4">
    <location>
        <begin position="100"/>
        <end position="119"/>
    </location>
</feature>
<dbReference type="PANTHER" id="PTHR23523">
    <property type="match status" value="1"/>
</dbReference>
<dbReference type="Pfam" id="PF07690">
    <property type="entry name" value="MFS_1"/>
    <property type="match status" value="1"/>
</dbReference>
<dbReference type="InterPro" id="IPR052524">
    <property type="entry name" value="MFS_Cyanate_Porter"/>
</dbReference>
<dbReference type="SUPFAM" id="SSF103473">
    <property type="entry name" value="MFS general substrate transporter"/>
    <property type="match status" value="1"/>
</dbReference>
<evidence type="ECO:0000259" key="5">
    <source>
        <dbReference type="PROSITE" id="PS50850"/>
    </source>
</evidence>
<name>A0A2N7TH32_9GAMM</name>
<keyword evidence="3 4" id="KW-0472">Membrane</keyword>
<feature type="transmembrane region" description="Helical" evidence="4">
    <location>
        <begin position="329"/>
        <end position="354"/>
    </location>
</feature>
<feature type="transmembrane region" description="Helical" evidence="4">
    <location>
        <begin position="170"/>
        <end position="191"/>
    </location>
</feature>
<evidence type="ECO:0000256" key="1">
    <source>
        <dbReference type="ARBA" id="ARBA00022692"/>
    </source>
</evidence>
<proteinExistence type="predicted"/>
<feature type="transmembrane region" description="Helical" evidence="4">
    <location>
        <begin position="273"/>
        <end position="296"/>
    </location>
</feature>
<feature type="transmembrane region" description="Helical" evidence="4">
    <location>
        <begin position="37"/>
        <end position="61"/>
    </location>
</feature>
<evidence type="ECO:0000256" key="4">
    <source>
        <dbReference type="SAM" id="Phobius"/>
    </source>
</evidence>
<feature type="transmembrane region" description="Helical" evidence="4">
    <location>
        <begin position="303"/>
        <end position="323"/>
    </location>
</feature>
<feature type="transmembrane region" description="Helical" evidence="4">
    <location>
        <begin position="366"/>
        <end position="384"/>
    </location>
</feature>
<dbReference type="AlphaFoldDB" id="A0A2N7TH32"/>
<dbReference type="GO" id="GO:0022857">
    <property type="term" value="F:transmembrane transporter activity"/>
    <property type="evidence" value="ECO:0007669"/>
    <property type="project" value="InterPro"/>
</dbReference>
<feature type="transmembrane region" description="Helical" evidence="4">
    <location>
        <begin position="67"/>
        <end position="88"/>
    </location>
</feature>
<dbReference type="InterPro" id="IPR020846">
    <property type="entry name" value="MFS_dom"/>
</dbReference>
<evidence type="ECO:0000256" key="2">
    <source>
        <dbReference type="ARBA" id="ARBA00022989"/>
    </source>
</evidence>
<accession>A0A2N7TH32</accession>
<evidence type="ECO:0000313" key="7">
    <source>
        <dbReference type="Proteomes" id="UP000235346"/>
    </source>
</evidence>
<dbReference type="InterPro" id="IPR011701">
    <property type="entry name" value="MFS"/>
</dbReference>
<dbReference type="EMBL" id="PNRE01000090">
    <property type="protein sequence ID" value="PMR67479.1"/>
    <property type="molecule type" value="Genomic_DNA"/>
</dbReference>
<keyword evidence="7" id="KW-1185">Reference proteome</keyword>
<protein>
    <recommendedName>
        <fullName evidence="5">Major facilitator superfamily (MFS) profile domain-containing protein</fullName>
    </recommendedName>
</protein>
<dbReference type="PANTHER" id="PTHR23523:SF2">
    <property type="entry name" value="2-NITROIMIDAZOLE TRANSPORTER"/>
    <property type="match status" value="1"/>
</dbReference>
<sequence>MMPNRPAGRFRLSGDGERGMNQDAATMASSDRLRQALLAYGLLWCLGLYLRLTVLVVPPLIPQLKAVLGFTGGEVAIATSLPLVTLAVGGLATGWLLARLGVRTCVLGGLAVMAIGSGLRSLPGAFVPFMLATLLMGAGIALMQAAMPVLAKLWAPERIGRASAVYTNGLLVGELLAAGATGPLVAAWLGAQWQWAFALWVAPVPLLMLALVVGGRRLPAMTSGSRAAGLILPDARDGRMWRLVALLGAAAALYFTGNVFLPPLLEESDRLALLAPSLTALNGAQMLSSALLILYADRLMGRPLPLIAITALALLALPLMLWLPGSGVVWAAGVFGFFTSALFIFVLALPAWLVRLEALPRLMAGMLCFGYLLVFAITVVGGWLNDLSGTVALAFLPTLLISLVAMASTRRLLASRQQET</sequence>
<comment type="caution">
    <text evidence="6">The sequence shown here is derived from an EMBL/GenBank/DDBJ whole genome shotgun (WGS) entry which is preliminary data.</text>
</comment>
<gene>
    <name evidence="6" type="ORF">C1H66_19270</name>
</gene>
<evidence type="ECO:0000313" key="6">
    <source>
        <dbReference type="EMBL" id="PMR67479.1"/>
    </source>
</evidence>
<organism evidence="6 7">
    <name type="scientific">Halomonas heilongjiangensis</name>
    <dbReference type="NCBI Taxonomy" id="1387883"/>
    <lineage>
        <taxon>Bacteria</taxon>
        <taxon>Pseudomonadati</taxon>
        <taxon>Pseudomonadota</taxon>
        <taxon>Gammaproteobacteria</taxon>
        <taxon>Oceanospirillales</taxon>
        <taxon>Halomonadaceae</taxon>
        <taxon>Halomonas</taxon>
    </lineage>
</organism>
<dbReference type="Gene3D" id="1.20.1250.20">
    <property type="entry name" value="MFS general substrate transporter like domains"/>
    <property type="match status" value="1"/>
</dbReference>